<evidence type="ECO:0000313" key="1">
    <source>
        <dbReference type="EMBL" id="RPD55710.1"/>
    </source>
</evidence>
<reference evidence="1" key="1">
    <citation type="journal article" date="2018" name="Genome Biol. Evol.">
        <title>Genomics and development of Lentinus tigrinus, a white-rot wood-decaying mushroom with dimorphic fruiting bodies.</title>
        <authorList>
            <person name="Wu B."/>
            <person name="Xu Z."/>
            <person name="Knudson A."/>
            <person name="Carlson A."/>
            <person name="Chen N."/>
            <person name="Kovaka S."/>
            <person name="LaButti K."/>
            <person name="Lipzen A."/>
            <person name="Pennachio C."/>
            <person name="Riley R."/>
            <person name="Schakwitz W."/>
            <person name="Umezawa K."/>
            <person name="Ohm R.A."/>
            <person name="Grigoriev I.V."/>
            <person name="Nagy L.G."/>
            <person name="Gibbons J."/>
            <person name="Hibbett D."/>
        </authorList>
    </citation>
    <scope>NUCLEOTIDE SEQUENCE [LARGE SCALE GENOMIC DNA]</scope>
    <source>
        <strain evidence="1">ALCF2SS1-6</strain>
    </source>
</reference>
<dbReference type="AlphaFoldDB" id="A0A5C2RXD3"/>
<name>A0A5C2RXD3_9APHY</name>
<feature type="non-terminal residue" evidence="1">
    <location>
        <position position="114"/>
    </location>
</feature>
<accession>A0A5C2RXD3</accession>
<protein>
    <submittedName>
        <fullName evidence="1">Uncharacterized protein</fullName>
    </submittedName>
</protein>
<evidence type="ECO:0000313" key="2">
    <source>
        <dbReference type="Proteomes" id="UP000313359"/>
    </source>
</evidence>
<keyword evidence="2" id="KW-1185">Reference proteome</keyword>
<dbReference type="STRING" id="1328759.A0A5C2RXD3"/>
<organism evidence="1 2">
    <name type="scientific">Lentinus tigrinus ALCF2SS1-6</name>
    <dbReference type="NCBI Taxonomy" id="1328759"/>
    <lineage>
        <taxon>Eukaryota</taxon>
        <taxon>Fungi</taxon>
        <taxon>Dikarya</taxon>
        <taxon>Basidiomycota</taxon>
        <taxon>Agaricomycotina</taxon>
        <taxon>Agaricomycetes</taxon>
        <taxon>Polyporales</taxon>
        <taxon>Polyporaceae</taxon>
        <taxon>Lentinus</taxon>
    </lineage>
</organism>
<gene>
    <name evidence="1" type="ORF">L227DRAFT_509541</name>
</gene>
<sequence length="114" mass="12736">MASIQAPDSLPFPEFATILPPVDRRCLSGLVGSEIRSLTLARAEEYRKFALTLLAIHNLAAPIHCLPNELLSLIFAQAWHNWKSYTLAHVCGHWRRVLLATPRFWVDAIGGASF</sequence>
<proteinExistence type="predicted"/>
<dbReference type="OrthoDB" id="2751943at2759"/>
<dbReference type="EMBL" id="ML122293">
    <property type="protein sequence ID" value="RPD55710.1"/>
    <property type="molecule type" value="Genomic_DNA"/>
</dbReference>
<dbReference type="Proteomes" id="UP000313359">
    <property type="component" value="Unassembled WGS sequence"/>
</dbReference>